<dbReference type="RefSeq" id="WP_185083343.1">
    <property type="nucleotide sequence ID" value="NZ_JACHJB010000001.1"/>
</dbReference>
<accession>A0A7X0C2C8</accession>
<organism evidence="1 2">
    <name type="scientific">Nonomuraea muscovyensis</name>
    <dbReference type="NCBI Taxonomy" id="1124761"/>
    <lineage>
        <taxon>Bacteria</taxon>
        <taxon>Bacillati</taxon>
        <taxon>Actinomycetota</taxon>
        <taxon>Actinomycetes</taxon>
        <taxon>Streptosporangiales</taxon>
        <taxon>Streptosporangiaceae</taxon>
        <taxon>Nonomuraea</taxon>
    </lineage>
</organism>
<gene>
    <name evidence="1" type="ORF">FHU36_001898</name>
</gene>
<dbReference type="EMBL" id="JACHJB010000001">
    <property type="protein sequence ID" value="MBB6345389.1"/>
    <property type="molecule type" value="Genomic_DNA"/>
</dbReference>
<comment type="caution">
    <text evidence="1">The sequence shown here is derived from an EMBL/GenBank/DDBJ whole genome shotgun (WGS) entry which is preliminary data.</text>
</comment>
<protein>
    <submittedName>
        <fullName evidence="1">Uncharacterized protein</fullName>
    </submittedName>
</protein>
<proteinExistence type="predicted"/>
<dbReference type="Proteomes" id="UP000583800">
    <property type="component" value="Unassembled WGS sequence"/>
</dbReference>
<reference evidence="1 2" key="1">
    <citation type="submission" date="2020-08" db="EMBL/GenBank/DDBJ databases">
        <title>Sequencing the genomes of 1000 actinobacteria strains.</title>
        <authorList>
            <person name="Klenk H.-P."/>
        </authorList>
    </citation>
    <scope>NUCLEOTIDE SEQUENCE [LARGE SCALE GENOMIC DNA]</scope>
    <source>
        <strain evidence="1 2">DSM 45913</strain>
    </source>
</reference>
<keyword evidence="2" id="KW-1185">Reference proteome</keyword>
<evidence type="ECO:0000313" key="1">
    <source>
        <dbReference type="EMBL" id="MBB6345389.1"/>
    </source>
</evidence>
<sequence length="201" mass="20891">MSVVLLALMSTVSPTVPTVPAAAERWHASPAPRLFPAAVPGTSPSGARVTYLLAGAPRETPCRQAFRPAALRLLRGCVTVLRATYADSTQTYVVTAAVTVLAGPATAGVTAGIPPGTTVAVRAKRTRALVRPLAVAGGPAERFGWRQCFTGFAVASGDGRVVATSAGYADGRPYRRGWPVVPRLALGARQLAEALHRNLAR</sequence>
<dbReference type="AlphaFoldDB" id="A0A7X0C2C8"/>
<name>A0A7X0C2C8_9ACTN</name>
<evidence type="ECO:0000313" key="2">
    <source>
        <dbReference type="Proteomes" id="UP000583800"/>
    </source>
</evidence>